<evidence type="ECO:0000313" key="3">
    <source>
        <dbReference type="Proteomes" id="UP000054270"/>
    </source>
</evidence>
<gene>
    <name evidence="2" type="ORF">HYPSUDRAFT_64076</name>
</gene>
<dbReference type="OrthoDB" id="3191568at2759"/>
<dbReference type="Pfam" id="PF20236">
    <property type="entry name" value="DUF6593"/>
    <property type="match status" value="1"/>
</dbReference>
<dbReference type="AlphaFoldDB" id="A0A0D2Q404"/>
<dbReference type="Proteomes" id="UP000054270">
    <property type="component" value="Unassembled WGS sequence"/>
</dbReference>
<organism evidence="2 3">
    <name type="scientific">Hypholoma sublateritium (strain FD-334 SS-4)</name>
    <dbReference type="NCBI Taxonomy" id="945553"/>
    <lineage>
        <taxon>Eukaryota</taxon>
        <taxon>Fungi</taxon>
        <taxon>Dikarya</taxon>
        <taxon>Basidiomycota</taxon>
        <taxon>Agaricomycotina</taxon>
        <taxon>Agaricomycetes</taxon>
        <taxon>Agaricomycetidae</taxon>
        <taxon>Agaricales</taxon>
        <taxon>Agaricineae</taxon>
        <taxon>Strophariaceae</taxon>
        <taxon>Hypholoma</taxon>
    </lineage>
</organism>
<dbReference type="OMA" id="FRFRSHI"/>
<dbReference type="STRING" id="945553.A0A0D2Q404"/>
<reference evidence="3" key="1">
    <citation type="submission" date="2014-04" db="EMBL/GenBank/DDBJ databases">
        <title>Evolutionary Origins and Diversification of the Mycorrhizal Mutualists.</title>
        <authorList>
            <consortium name="DOE Joint Genome Institute"/>
            <consortium name="Mycorrhizal Genomics Consortium"/>
            <person name="Kohler A."/>
            <person name="Kuo A."/>
            <person name="Nagy L.G."/>
            <person name="Floudas D."/>
            <person name="Copeland A."/>
            <person name="Barry K.W."/>
            <person name="Cichocki N."/>
            <person name="Veneault-Fourrey C."/>
            <person name="LaButti K."/>
            <person name="Lindquist E.A."/>
            <person name="Lipzen A."/>
            <person name="Lundell T."/>
            <person name="Morin E."/>
            <person name="Murat C."/>
            <person name="Riley R."/>
            <person name="Ohm R."/>
            <person name="Sun H."/>
            <person name="Tunlid A."/>
            <person name="Henrissat B."/>
            <person name="Grigoriev I.V."/>
            <person name="Hibbett D.S."/>
            <person name="Martin F."/>
        </authorList>
    </citation>
    <scope>NUCLEOTIDE SEQUENCE [LARGE SCALE GENOMIC DNA]</scope>
    <source>
        <strain evidence="3">FD-334 SS-4</strain>
    </source>
</reference>
<sequence length="201" mass="21947">MNPLAAGGWFNPENPYSINPPSHSVPAFRQPSVIGALPTLGVPASVGSLKFRFRSHIPDILNSTLCAPNGSDYIEIVTNQHITYFRKKDSTVMASIDWSGQPTVSISGIVDNFEIKRWLPCSPDGRRMMFSPDKKPFTWVYEQRQISLYAVGSIVLKGVLGSIASSAQSVTLNITSDAIQAGLLESAIVATVILQSRRRID</sequence>
<feature type="domain" description="DUF6593" evidence="1">
    <location>
        <begin position="60"/>
        <end position="199"/>
    </location>
</feature>
<accession>A0A0D2Q404</accession>
<protein>
    <recommendedName>
        <fullName evidence="1">DUF6593 domain-containing protein</fullName>
    </recommendedName>
</protein>
<dbReference type="EMBL" id="KN817528">
    <property type="protein sequence ID" value="KJA26350.1"/>
    <property type="molecule type" value="Genomic_DNA"/>
</dbReference>
<name>A0A0D2Q404_HYPSF</name>
<keyword evidence="3" id="KW-1185">Reference proteome</keyword>
<dbReference type="InterPro" id="IPR046528">
    <property type="entry name" value="DUF6593"/>
</dbReference>
<evidence type="ECO:0000259" key="1">
    <source>
        <dbReference type="Pfam" id="PF20236"/>
    </source>
</evidence>
<proteinExistence type="predicted"/>
<evidence type="ECO:0000313" key="2">
    <source>
        <dbReference type="EMBL" id="KJA26350.1"/>
    </source>
</evidence>